<protein>
    <submittedName>
        <fullName evidence="4">Uncharacterized protein</fullName>
    </submittedName>
</protein>
<evidence type="ECO:0000313" key="5">
    <source>
        <dbReference type="Proteomes" id="UP001314205"/>
    </source>
</evidence>
<dbReference type="PANTHER" id="PTHR12857:SF0">
    <property type="entry name" value="CXXC MOTIF CONTAINING ZINC BINDING PROTEIN"/>
    <property type="match status" value="1"/>
</dbReference>
<reference evidence="4 5" key="1">
    <citation type="submission" date="2023-11" db="EMBL/GenBank/DDBJ databases">
        <authorList>
            <person name="Hedman E."/>
            <person name="Englund M."/>
            <person name="Stromberg M."/>
            <person name="Nyberg Akerstrom W."/>
            <person name="Nylinder S."/>
            <person name="Jareborg N."/>
            <person name="Kallberg Y."/>
            <person name="Kronander E."/>
        </authorList>
    </citation>
    <scope>NUCLEOTIDE SEQUENCE [LARGE SCALE GENOMIC DNA]</scope>
</reference>
<sequence length="161" mass="18495">MVKIALQIKASLECIENLYTNHPDYSWFLKLKCENCGEVSEKFHDLTEAEKVSLKHKRSETNLLIKCKLCSRENSVDVIEGSNGVYTSEDVGKFKTIVIFDCRGVEPVDFEPKSGWIAKAENEGKTFEDIDLSEKEWADYDEKNQTAVGVYDLEWQFVKVK</sequence>
<evidence type="ECO:0000256" key="3">
    <source>
        <dbReference type="ARBA" id="ARBA00022833"/>
    </source>
</evidence>
<dbReference type="Pfam" id="PF05907">
    <property type="entry name" value="CXXC_Zn-b_euk"/>
    <property type="match status" value="1"/>
</dbReference>
<comment type="similarity">
    <text evidence="1">Belongs to the UPF0587 family.</text>
</comment>
<proteinExistence type="inferred from homology"/>
<dbReference type="EMBL" id="CAVLGL010000083">
    <property type="protein sequence ID" value="CAK1589251.1"/>
    <property type="molecule type" value="Genomic_DNA"/>
</dbReference>
<evidence type="ECO:0000313" key="4">
    <source>
        <dbReference type="EMBL" id="CAK1589251.1"/>
    </source>
</evidence>
<comment type="caution">
    <text evidence="4">The sequence shown here is derived from an EMBL/GenBank/DDBJ whole genome shotgun (WGS) entry which is preliminary data.</text>
</comment>
<keyword evidence="2" id="KW-0479">Metal-binding</keyword>
<name>A0AAV1L1U5_9NEOP</name>
<keyword evidence="5" id="KW-1185">Reference proteome</keyword>
<accession>A0AAV1L1U5</accession>
<dbReference type="AlphaFoldDB" id="A0AAV1L1U5"/>
<evidence type="ECO:0000256" key="2">
    <source>
        <dbReference type="ARBA" id="ARBA00022723"/>
    </source>
</evidence>
<organism evidence="4 5">
    <name type="scientific">Parnassius mnemosyne</name>
    <name type="common">clouded apollo</name>
    <dbReference type="NCBI Taxonomy" id="213953"/>
    <lineage>
        <taxon>Eukaryota</taxon>
        <taxon>Metazoa</taxon>
        <taxon>Ecdysozoa</taxon>
        <taxon>Arthropoda</taxon>
        <taxon>Hexapoda</taxon>
        <taxon>Insecta</taxon>
        <taxon>Pterygota</taxon>
        <taxon>Neoptera</taxon>
        <taxon>Endopterygota</taxon>
        <taxon>Lepidoptera</taxon>
        <taxon>Glossata</taxon>
        <taxon>Ditrysia</taxon>
        <taxon>Papilionoidea</taxon>
        <taxon>Papilionidae</taxon>
        <taxon>Parnassiinae</taxon>
        <taxon>Parnassini</taxon>
        <taxon>Parnassius</taxon>
        <taxon>Driopa</taxon>
    </lineage>
</organism>
<dbReference type="GO" id="GO:0008270">
    <property type="term" value="F:zinc ion binding"/>
    <property type="evidence" value="ECO:0007669"/>
    <property type="project" value="TreeGrafter"/>
</dbReference>
<evidence type="ECO:0000256" key="1">
    <source>
        <dbReference type="ARBA" id="ARBA00007818"/>
    </source>
</evidence>
<keyword evidence="3" id="KW-0862">Zinc</keyword>
<gene>
    <name evidence="4" type="ORF">PARMNEM_LOCUS9776</name>
</gene>
<dbReference type="SUPFAM" id="SSF141678">
    <property type="entry name" value="MAL13P1.257-like"/>
    <property type="match status" value="1"/>
</dbReference>
<dbReference type="PANTHER" id="PTHR12857">
    <property type="entry name" value="CXXC MOTIF CONTAINING ZINC BINDING PROTEIN"/>
    <property type="match status" value="1"/>
</dbReference>
<dbReference type="Proteomes" id="UP001314205">
    <property type="component" value="Unassembled WGS sequence"/>
</dbReference>
<dbReference type="InterPro" id="IPR008584">
    <property type="entry name" value="CXXC_Zn-binding_euk"/>
</dbReference>